<evidence type="ECO:0000313" key="2">
    <source>
        <dbReference type="EMBL" id="QUH22733.1"/>
    </source>
</evidence>
<organism evidence="2 3">
    <name type="scientific">Methanobacterium alkalithermotolerans</name>
    <dbReference type="NCBI Taxonomy" id="2731220"/>
    <lineage>
        <taxon>Archaea</taxon>
        <taxon>Methanobacteriati</taxon>
        <taxon>Methanobacteriota</taxon>
        <taxon>Methanomada group</taxon>
        <taxon>Methanobacteria</taxon>
        <taxon>Methanobacteriales</taxon>
        <taxon>Methanobacteriaceae</taxon>
        <taxon>Methanobacterium</taxon>
    </lineage>
</organism>
<sequence>MLDLLWQLGILSAVLVFGVKIGLAMGFAGLSKKTAVAIAAGYGAGIILLSYLISGYTDIISKVVYDYNFIIFVVLALIIIYAGFHTIREWKVHGRNKAKATCMAMIAPCPCCFGAVLAAILMAAPVIGVSSAFLGQYAGVIMGVTIISIYMASDFIVKWFDKPYPLLLGNFMLFVGLYFLASAILIPNISAVSETQTSPLNVPSLLTLFYVVVVVGALIALGVFLNRKKSTLLEK</sequence>
<dbReference type="InterPro" id="IPR017199">
    <property type="entry name" value="UCP037409_transporter"/>
</dbReference>
<accession>A0A8T8K6J8</accession>
<dbReference type="AlphaFoldDB" id="A0A8T8K6J8"/>
<dbReference type="PIRSF" id="PIRSF037409">
    <property type="entry name" value="UCP037409_transporter"/>
    <property type="match status" value="1"/>
</dbReference>
<protein>
    <submittedName>
        <fullName evidence="2">DUF2162 domain-containing protein</fullName>
    </submittedName>
</protein>
<dbReference type="RefSeq" id="WP_211533680.1">
    <property type="nucleotide sequence ID" value="NZ_CP058560.1"/>
</dbReference>
<feature type="transmembrane region" description="Helical" evidence="1">
    <location>
        <begin position="206"/>
        <end position="225"/>
    </location>
</feature>
<keyword evidence="1" id="KW-1133">Transmembrane helix</keyword>
<feature type="transmembrane region" description="Helical" evidence="1">
    <location>
        <begin position="164"/>
        <end position="186"/>
    </location>
</feature>
<evidence type="ECO:0000256" key="1">
    <source>
        <dbReference type="SAM" id="Phobius"/>
    </source>
</evidence>
<dbReference type="Pfam" id="PF09930">
    <property type="entry name" value="DUF2162"/>
    <property type="match status" value="1"/>
</dbReference>
<feature type="transmembrane region" description="Helical" evidence="1">
    <location>
        <begin position="105"/>
        <end position="127"/>
    </location>
</feature>
<dbReference type="EMBL" id="CP058560">
    <property type="protein sequence ID" value="QUH22733.1"/>
    <property type="molecule type" value="Genomic_DNA"/>
</dbReference>
<keyword evidence="3" id="KW-1185">Reference proteome</keyword>
<dbReference type="OrthoDB" id="60331at2157"/>
<proteinExistence type="predicted"/>
<keyword evidence="1" id="KW-0472">Membrane</keyword>
<feature type="transmembrane region" description="Helical" evidence="1">
    <location>
        <begin position="35"/>
        <end position="53"/>
    </location>
</feature>
<gene>
    <name evidence="2" type="ORF">HYG87_02565</name>
</gene>
<name>A0A8T8K6J8_9EURY</name>
<feature type="transmembrane region" description="Helical" evidence="1">
    <location>
        <begin position="6"/>
        <end position="28"/>
    </location>
</feature>
<dbReference type="KEGG" id="meme:HYG87_02565"/>
<reference evidence="2" key="1">
    <citation type="submission" date="2020-07" db="EMBL/GenBank/DDBJ databases">
        <title>Methanobacterium. sp. MethCan genome.</title>
        <authorList>
            <person name="Postec A."/>
            <person name="Quemeneur M."/>
        </authorList>
    </citation>
    <scope>NUCLEOTIDE SEQUENCE</scope>
    <source>
        <strain evidence="2">MethCAN</strain>
    </source>
</reference>
<dbReference type="GeneID" id="64819612"/>
<feature type="transmembrane region" description="Helical" evidence="1">
    <location>
        <begin position="133"/>
        <end position="152"/>
    </location>
</feature>
<evidence type="ECO:0000313" key="3">
    <source>
        <dbReference type="Proteomes" id="UP000681041"/>
    </source>
</evidence>
<feature type="transmembrane region" description="Helical" evidence="1">
    <location>
        <begin position="65"/>
        <end position="84"/>
    </location>
</feature>
<keyword evidence="1" id="KW-0812">Transmembrane</keyword>
<dbReference type="Proteomes" id="UP000681041">
    <property type="component" value="Chromosome"/>
</dbReference>